<feature type="transmembrane region" description="Helical" evidence="1">
    <location>
        <begin position="43"/>
        <end position="63"/>
    </location>
</feature>
<dbReference type="RefSeq" id="WP_332864503.1">
    <property type="nucleotide sequence ID" value="NZ_JBAFSM010000012.1"/>
</dbReference>
<dbReference type="EMBL" id="JBAFSM010000012">
    <property type="protein sequence ID" value="MEG3437019.1"/>
    <property type="molecule type" value="Genomic_DNA"/>
</dbReference>
<dbReference type="AlphaFoldDB" id="A0AAW9QVL9"/>
<keyword evidence="1" id="KW-0812">Transmembrane</keyword>
<keyword evidence="1" id="KW-1133">Transmembrane helix</keyword>
<evidence type="ECO:0000313" key="2">
    <source>
        <dbReference type="EMBL" id="MEG3437019.1"/>
    </source>
</evidence>
<dbReference type="Proteomes" id="UP001328733">
    <property type="component" value="Unassembled WGS sequence"/>
</dbReference>
<gene>
    <name evidence="2" type="ORF">V0288_07800</name>
</gene>
<keyword evidence="1" id="KW-0472">Membrane</keyword>
<evidence type="ECO:0000256" key="1">
    <source>
        <dbReference type="SAM" id="Phobius"/>
    </source>
</evidence>
<feature type="transmembrane region" description="Helical" evidence="1">
    <location>
        <begin position="16"/>
        <end position="37"/>
    </location>
</feature>
<reference evidence="2 3" key="1">
    <citation type="submission" date="2024-01" db="EMBL/GenBank/DDBJ databases">
        <title>Genomic insights into the taxonomy and metabolism of the cyanobacterium Pannus brasiliensis CCIBt3594.</title>
        <authorList>
            <person name="Machado M."/>
            <person name="Botero N.B."/>
            <person name="Andreote A.P.D."/>
            <person name="Feitosa A.M.T."/>
            <person name="Popin R."/>
            <person name="Sivonen K."/>
            <person name="Fiore M.F."/>
        </authorList>
    </citation>
    <scope>NUCLEOTIDE SEQUENCE [LARGE SCALE GENOMIC DNA]</scope>
    <source>
        <strain evidence="2 3">CCIBt3594</strain>
    </source>
</reference>
<name>A0AAW9QVL9_9CHRO</name>
<keyword evidence="3" id="KW-1185">Reference proteome</keyword>
<comment type="caution">
    <text evidence="2">The sequence shown here is derived from an EMBL/GenBank/DDBJ whole genome shotgun (WGS) entry which is preliminary data.</text>
</comment>
<evidence type="ECO:0000313" key="3">
    <source>
        <dbReference type="Proteomes" id="UP001328733"/>
    </source>
</evidence>
<protein>
    <submittedName>
        <fullName evidence="2">Uncharacterized protein</fullName>
    </submittedName>
</protein>
<proteinExistence type="predicted"/>
<organism evidence="2 3">
    <name type="scientific">Pannus brasiliensis CCIBt3594</name>
    <dbReference type="NCBI Taxonomy" id="1427578"/>
    <lineage>
        <taxon>Bacteria</taxon>
        <taxon>Bacillati</taxon>
        <taxon>Cyanobacteriota</taxon>
        <taxon>Cyanophyceae</taxon>
        <taxon>Oscillatoriophycideae</taxon>
        <taxon>Chroococcales</taxon>
        <taxon>Microcystaceae</taxon>
        <taxon>Pannus</taxon>
    </lineage>
</organism>
<sequence>MNNNFFRTYSVNDSGLGCLVSLILMGLLLGSIGLGWIVNGFLIFVAFLTIAPVIGWWGFRWWLRKNLVEDRCPACNYEFTGFNRSECQCPNCGEPIKVEGGKFTRVLPPDTIDVEAIEIPVQAIDVERES</sequence>
<dbReference type="PANTHER" id="PTHR36785:SF1">
    <property type="entry name" value="OS05G0502500 PROTEIN"/>
    <property type="match status" value="1"/>
</dbReference>
<accession>A0AAW9QVL9</accession>
<dbReference type="PANTHER" id="PTHR36785">
    <property type="entry name" value="OS05G0502500 PROTEIN"/>
    <property type="match status" value="1"/>
</dbReference>